<evidence type="ECO:0000313" key="3">
    <source>
        <dbReference type="Proteomes" id="UP000806542"/>
    </source>
</evidence>
<feature type="signal peptide" evidence="1">
    <location>
        <begin position="1"/>
        <end position="24"/>
    </location>
</feature>
<dbReference type="InterPro" id="IPR050490">
    <property type="entry name" value="Bact_solute-bd_prot1"/>
</dbReference>
<dbReference type="PANTHER" id="PTHR43649:SF12">
    <property type="entry name" value="DIACETYLCHITOBIOSE BINDING PROTEIN DASA"/>
    <property type="match status" value="1"/>
</dbReference>
<gene>
    <name evidence="2" type="ORF">INF28_07680</name>
</gene>
<protein>
    <submittedName>
        <fullName evidence="2">Extracellular solute-binding protein</fullName>
    </submittedName>
</protein>
<organism evidence="2 3">
    <name type="scientific">Ructibacterium gallinarum</name>
    <dbReference type="NCBI Taxonomy" id="2779355"/>
    <lineage>
        <taxon>Bacteria</taxon>
        <taxon>Bacillati</taxon>
        <taxon>Bacillota</taxon>
        <taxon>Clostridia</taxon>
        <taxon>Eubacteriales</taxon>
        <taxon>Oscillospiraceae</taxon>
        <taxon>Ructibacterium</taxon>
    </lineage>
</organism>
<proteinExistence type="predicted"/>
<reference evidence="2" key="1">
    <citation type="submission" date="2020-10" db="EMBL/GenBank/DDBJ databases">
        <title>ChiBAC.</title>
        <authorList>
            <person name="Zenner C."/>
            <person name="Hitch T.C.A."/>
            <person name="Clavel T."/>
        </authorList>
    </citation>
    <scope>NUCLEOTIDE SEQUENCE</scope>
    <source>
        <strain evidence="2">DSM 107454</strain>
    </source>
</reference>
<accession>A0A9D5M0E6</accession>
<evidence type="ECO:0000313" key="2">
    <source>
        <dbReference type="EMBL" id="MBE5040342.1"/>
    </source>
</evidence>
<dbReference type="Pfam" id="PF01547">
    <property type="entry name" value="SBP_bac_1"/>
    <property type="match status" value="1"/>
</dbReference>
<dbReference type="PANTHER" id="PTHR43649">
    <property type="entry name" value="ARABINOSE-BINDING PROTEIN-RELATED"/>
    <property type="match status" value="1"/>
</dbReference>
<keyword evidence="1" id="KW-0732">Signal</keyword>
<name>A0A9D5M0E6_9FIRM</name>
<dbReference type="SUPFAM" id="SSF53850">
    <property type="entry name" value="Periplasmic binding protein-like II"/>
    <property type="match status" value="1"/>
</dbReference>
<dbReference type="EMBL" id="JADCKB010000014">
    <property type="protein sequence ID" value="MBE5040342.1"/>
    <property type="molecule type" value="Genomic_DNA"/>
</dbReference>
<feature type="chain" id="PRO_5039214961" evidence="1">
    <location>
        <begin position="25"/>
        <end position="537"/>
    </location>
</feature>
<sequence length="537" mass="60629">MKNMWKVMAGAAAAVLLMSGCAASDQEIASSDVKPIDLDSVTPEENTMPITNEPITLSAITTSKVSVAGKTYSYNEIKAFQEMEKISGIKVDFQVVENERVNLMFASDDLPDLMLLNWGGIGGALTYAEDGQILALDDYMGKYAPNIVKYMKENRTVYPQMTEADGKMYTFPFIRGDQELRVFQGFQIRQDWLDKLNLEMPQTRDEFYSVLKAFKEQDPNGNGVADEVPYIAEKTFGIDRMYNFWGKDAFYVDNGTVKCGWTEPEFKEYVIWLNQLYQEGLIDPDYAITDKTQFDYKVSNELAGAWYGLAGGGLGRLMTLMEPVNPEFDIAGMPWLEADDGKKYVVNSEYVTEASTLGYAVSTQCKNIKEAVKWMDYAYSEEGIRLFNFGIEGESYTMENGVPTYTDLIVNNPQGLPMSEAIGLYAVPSGYPTLQSLDYFDQYMQPKQKAAINVWKDADASRSIPSLKFTADESDNVNKKYNEIKSYHDEIINKFIVGKEPIENFDTYLSTIQTMGIEDVVKSYQAAYDRYSSLLNK</sequence>
<comment type="caution">
    <text evidence="2">The sequence shown here is derived from an EMBL/GenBank/DDBJ whole genome shotgun (WGS) entry which is preliminary data.</text>
</comment>
<dbReference type="InterPro" id="IPR006059">
    <property type="entry name" value="SBP"/>
</dbReference>
<dbReference type="PROSITE" id="PS51257">
    <property type="entry name" value="PROKAR_LIPOPROTEIN"/>
    <property type="match status" value="1"/>
</dbReference>
<dbReference type="Proteomes" id="UP000806542">
    <property type="component" value="Unassembled WGS sequence"/>
</dbReference>
<dbReference type="RefSeq" id="WP_226392893.1">
    <property type="nucleotide sequence ID" value="NZ_JADCKB010000014.1"/>
</dbReference>
<dbReference type="Gene3D" id="3.40.190.10">
    <property type="entry name" value="Periplasmic binding protein-like II"/>
    <property type="match status" value="2"/>
</dbReference>
<dbReference type="AlphaFoldDB" id="A0A9D5M0E6"/>
<keyword evidence="3" id="KW-1185">Reference proteome</keyword>
<evidence type="ECO:0000256" key="1">
    <source>
        <dbReference type="SAM" id="SignalP"/>
    </source>
</evidence>